<evidence type="ECO:0000313" key="1">
    <source>
        <dbReference type="EMBL" id="MPC65229.1"/>
    </source>
</evidence>
<organism evidence="1 2">
    <name type="scientific">Portunus trituberculatus</name>
    <name type="common">Swimming crab</name>
    <name type="synonym">Neptunus trituberculatus</name>
    <dbReference type="NCBI Taxonomy" id="210409"/>
    <lineage>
        <taxon>Eukaryota</taxon>
        <taxon>Metazoa</taxon>
        <taxon>Ecdysozoa</taxon>
        <taxon>Arthropoda</taxon>
        <taxon>Crustacea</taxon>
        <taxon>Multicrustacea</taxon>
        <taxon>Malacostraca</taxon>
        <taxon>Eumalacostraca</taxon>
        <taxon>Eucarida</taxon>
        <taxon>Decapoda</taxon>
        <taxon>Pleocyemata</taxon>
        <taxon>Brachyura</taxon>
        <taxon>Eubrachyura</taxon>
        <taxon>Portunoidea</taxon>
        <taxon>Portunidae</taxon>
        <taxon>Portuninae</taxon>
        <taxon>Portunus</taxon>
    </lineage>
</organism>
<reference evidence="1 2" key="1">
    <citation type="submission" date="2019-05" db="EMBL/GenBank/DDBJ databases">
        <title>Another draft genome of Portunus trituberculatus and its Hox gene families provides insights of decapod evolution.</title>
        <authorList>
            <person name="Jeong J.-H."/>
            <person name="Song I."/>
            <person name="Kim S."/>
            <person name="Choi T."/>
            <person name="Kim D."/>
            <person name="Ryu S."/>
            <person name="Kim W."/>
        </authorList>
    </citation>
    <scope>NUCLEOTIDE SEQUENCE [LARGE SCALE GENOMIC DNA]</scope>
    <source>
        <tissue evidence="1">Muscle</tissue>
    </source>
</reference>
<accession>A0A5B7H5V5</accession>
<dbReference type="AlphaFoldDB" id="A0A5B7H5V5"/>
<dbReference type="EMBL" id="VSRR010023085">
    <property type="protein sequence ID" value="MPC65229.1"/>
    <property type="molecule type" value="Genomic_DNA"/>
</dbReference>
<gene>
    <name evidence="1" type="ORF">E2C01_059361</name>
</gene>
<protein>
    <submittedName>
        <fullName evidence="1">Uncharacterized protein</fullName>
    </submittedName>
</protein>
<comment type="caution">
    <text evidence="1">The sequence shown here is derived from an EMBL/GenBank/DDBJ whole genome shotgun (WGS) entry which is preliminary data.</text>
</comment>
<dbReference type="Proteomes" id="UP000324222">
    <property type="component" value="Unassembled WGS sequence"/>
</dbReference>
<evidence type="ECO:0000313" key="2">
    <source>
        <dbReference type="Proteomes" id="UP000324222"/>
    </source>
</evidence>
<name>A0A5B7H5V5_PORTR</name>
<sequence>MVVVVVLVEQLGFRKTALIESKFPEFPPLTKLPNSVKSASAGGVPRTPWGGGGVVLAVPWARLSRLEIDWLISLQVETYKATLGGDKYQHTSTAIYPHLSRHGARKGVE</sequence>
<proteinExistence type="predicted"/>
<keyword evidence="2" id="KW-1185">Reference proteome</keyword>